<evidence type="ECO:0000313" key="1">
    <source>
        <dbReference type="EMBL" id="GCL41874.1"/>
    </source>
</evidence>
<organism evidence="1 2">
    <name type="scientific">Dolichospermum planctonicum</name>
    <dbReference type="NCBI Taxonomy" id="136072"/>
    <lineage>
        <taxon>Bacteria</taxon>
        <taxon>Bacillati</taxon>
        <taxon>Cyanobacteriota</taxon>
        <taxon>Cyanophyceae</taxon>
        <taxon>Nostocales</taxon>
        <taxon>Aphanizomenonaceae</taxon>
        <taxon>Dolichospermum</taxon>
    </lineage>
</organism>
<dbReference type="AlphaFoldDB" id="A0A480AIJ2"/>
<name>A0A480AIJ2_9CYAN</name>
<evidence type="ECO:0000313" key="2">
    <source>
        <dbReference type="Proteomes" id="UP000299367"/>
    </source>
</evidence>
<proteinExistence type="predicted"/>
<dbReference type="RefSeq" id="WP_137907550.1">
    <property type="nucleotide sequence ID" value="NZ_BJCF01000013.1"/>
</dbReference>
<comment type="caution">
    <text evidence="1">The sequence shown here is derived from an EMBL/GenBank/DDBJ whole genome shotgun (WGS) entry which is preliminary data.</text>
</comment>
<accession>A0A480AIJ2</accession>
<gene>
    <name evidence="1" type="ORF">NIES80_15720</name>
</gene>
<sequence>MKKLDAPQLVLKVLSTWTENHFPVVKKVDIKDRKILIQRGKYSAIAIVHVQIPDFNRQIYHLWI</sequence>
<dbReference type="EMBL" id="BJCF01000013">
    <property type="protein sequence ID" value="GCL41874.1"/>
    <property type="molecule type" value="Genomic_DNA"/>
</dbReference>
<dbReference type="Proteomes" id="UP000299367">
    <property type="component" value="Unassembled WGS sequence"/>
</dbReference>
<reference evidence="2" key="1">
    <citation type="submission" date="2019-02" db="EMBL/GenBank/DDBJ databases">
        <title>Draft genome sequence of Dolichospermum planctonicum NIES-80.</title>
        <authorList>
            <person name="Yamaguchi H."/>
            <person name="Suzuki S."/>
            <person name="Kawachi M."/>
        </authorList>
    </citation>
    <scope>NUCLEOTIDE SEQUENCE [LARGE SCALE GENOMIC DNA]</scope>
    <source>
        <strain evidence="2">NIES-80</strain>
    </source>
</reference>
<protein>
    <submittedName>
        <fullName evidence="1">Uncharacterized protein</fullName>
    </submittedName>
</protein>